<keyword evidence="1" id="KW-0863">Zinc-finger</keyword>
<dbReference type="Proteomes" id="UP001296104">
    <property type="component" value="Unassembled WGS sequence"/>
</dbReference>
<dbReference type="InterPro" id="IPR007527">
    <property type="entry name" value="Znf_SWIM"/>
</dbReference>
<keyword evidence="1" id="KW-0479">Metal-binding</keyword>
<dbReference type="InterPro" id="IPR032466">
    <property type="entry name" value="Metal_Hydrolase"/>
</dbReference>
<dbReference type="GO" id="GO:0016810">
    <property type="term" value="F:hydrolase activity, acting on carbon-nitrogen (but not peptide) bonds"/>
    <property type="evidence" value="ECO:0007669"/>
    <property type="project" value="InterPro"/>
</dbReference>
<dbReference type="InterPro" id="IPR011059">
    <property type="entry name" value="Metal-dep_hydrolase_composite"/>
</dbReference>
<dbReference type="SUPFAM" id="SSF51338">
    <property type="entry name" value="Composite domain of metallo-dependent hydrolases"/>
    <property type="match status" value="1"/>
</dbReference>
<evidence type="ECO:0000313" key="4">
    <source>
        <dbReference type="Proteomes" id="UP001296104"/>
    </source>
</evidence>
<dbReference type="AlphaFoldDB" id="A0AAI9EDD0"/>
<dbReference type="EMBL" id="CAVMBE010000056">
    <property type="protein sequence ID" value="CAK4032004.1"/>
    <property type="molecule type" value="Genomic_DNA"/>
</dbReference>
<sequence>MASFLIQDVRIFDGEKTIDNGSVLVEDGNISQVSSGPVAFDGKTYSKPGHTLFPGMIDTHIHADSGNEVALPQSLRFGVTTVCDMHNEWYNIQKLRRQREGGDCADVKTTSFAATIDGGWPAPIVLMHADTPENRAEIATWPKLTDAHSGRQYVQDRVAEGVDYIKLMHESGTVMGQKFPKPTLELQRAVIAEAHRNNLLVVAHATCLPDTLEVLHAGVDGLTHTFIDQPPTPELIAAYKKNDAHCNPTLACMGSGTTEGRATQEKYAHDPRVQHLLDGKSKASMCLCMQFAQTSGATCEHAFETVRRLKRAGVTILMGSDAAGPAVGTAWGLTAHQELSLFVEQCGFTPEEALRAATALPAKRFGFTDRGLVKEGLRADLVLVEGNPLEEIDHTLNLRGVWSEGRLASTYQGLS</sequence>
<proteinExistence type="predicted"/>
<dbReference type="SUPFAM" id="SSF51556">
    <property type="entry name" value="Metallo-dependent hydrolases"/>
    <property type="match status" value="1"/>
</dbReference>
<protein>
    <recommendedName>
        <fullName evidence="2">SWIM-type domain-containing protein</fullName>
    </recommendedName>
</protein>
<dbReference type="Gene3D" id="2.30.40.10">
    <property type="entry name" value="Urease, subunit C, domain 1"/>
    <property type="match status" value="1"/>
</dbReference>
<dbReference type="GO" id="GO:0008270">
    <property type="term" value="F:zinc ion binding"/>
    <property type="evidence" value="ECO:0007669"/>
    <property type="project" value="UniProtKB-KW"/>
</dbReference>
<dbReference type="InterPro" id="IPR051781">
    <property type="entry name" value="Metallo-dep_Hydrolase"/>
</dbReference>
<dbReference type="Gene3D" id="3.40.50.10910">
    <property type="entry name" value="Amidohydrolase"/>
    <property type="match status" value="1"/>
</dbReference>
<evidence type="ECO:0000313" key="3">
    <source>
        <dbReference type="EMBL" id="CAK4032004.1"/>
    </source>
</evidence>
<reference evidence="3" key="1">
    <citation type="submission" date="2023-11" db="EMBL/GenBank/DDBJ databases">
        <authorList>
            <person name="Alioto T."/>
            <person name="Alioto T."/>
            <person name="Gomez Garrido J."/>
        </authorList>
    </citation>
    <scope>NUCLEOTIDE SEQUENCE</scope>
</reference>
<evidence type="ECO:0000256" key="1">
    <source>
        <dbReference type="PROSITE-ProRule" id="PRU00325"/>
    </source>
</evidence>
<dbReference type="Pfam" id="PF01979">
    <property type="entry name" value="Amidohydro_1"/>
    <property type="match status" value="1"/>
</dbReference>
<dbReference type="InterPro" id="IPR006680">
    <property type="entry name" value="Amidohydro-rel"/>
</dbReference>
<dbReference type="Gene3D" id="1.20.58.520">
    <property type="entry name" value="Amidohydrolase"/>
    <property type="match status" value="1"/>
</dbReference>
<organism evidence="3 4">
    <name type="scientific">Lecanosticta acicola</name>
    <dbReference type="NCBI Taxonomy" id="111012"/>
    <lineage>
        <taxon>Eukaryota</taxon>
        <taxon>Fungi</taxon>
        <taxon>Dikarya</taxon>
        <taxon>Ascomycota</taxon>
        <taxon>Pezizomycotina</taxon>
        <taxon>Dothideomycetes</taxon>
        <taxon>Dothideomycetidae</taxon>
        <taxon>Mycosphaerellales</taxon>
        <taxon>Mycosphaerellaceae</taxon>
        <taxon>Lecanosticta</taxon>
    </lineage>
</organism>
<name>A0AAI9EDD0_9PEZI</name>
<dbReference type="Gene3D" id="3.30.110.90">
    <property type="entry name" value="Amidohydrolase"/>
    <property type="match status" value="1"/>
</dbReference>
<comment type="caution">
    <text evidence="3">The sequence shown here is derived from an EMBL/GenBank/DDBJ whole genome shotgun (WGS) entry which is preliminary data.</text>
</comment>
<evidence type="ECO:0000259" key="2">
    <source>
        <dbReference type="PROSITE" id="PS50966"/>
    </source>
</evidence>
<gene>
    <name evidence="3" type="ORF">LECACI_7A007162</name>
</gene>
<feature type="domain" description="SWIM-type" evidence="2">
    <location>
        <begin position="271"/>
        <end position="310"/>
    </location>
</feature>
<dbReference type="PANTHER" id="PTHR43135:SF3">
    <property type="entry name" value="ALPHA-D-RIBOSE 1-METHYLPHOSPHONATE 5-TRIPHOSPHATE DIPHOSPHATASE"/>
    <property type="match status" value="1"/>
</dbReference>
<keyword evidence="1" id="KW-0862">Zinc</keyword>
<dbReference type="PANTHER" id="PTHR43135">
    <property type="entry name" value="ALPHA-D-RIBOSE 1-METHYLPHOSPHONATE 5-TRIPHOSPHATE DIPHOSPHATASE"/>
    <property type="match status" value="1"/>
</dbReference>
<keyword evidence="4" id="KW-1185">Reference proteome</keyword>
<accession>A0AAI9EDD0</accession>
<dbReference type="PROSITE" id="PS50966">
    <property type="entry name" value="ZF_SWIM"/>
    <property type="match status" value="1"/>
</dbReference>